<comment type="similarity">
    <text evidence="1">Belongs to the UPF0337 (CsbD) family.</text>
</comment>
<evidence type="ECO:0000256" key="1">
    <source>
        <dbReference type="ARBA" id="ARBA00009129"/>
    </source>
</evidence>
<dbReference type="Gene3D" id="1.10.1470.10">
    <property type="entry name" value="YjbJ"/>
    <property type="match status" value="1"/>
</dbReference>
<protein>
    <submittedName>
        <fullName evidence="4">CsbD family protein</fullName>
    </submittedName>
</protein>
<keyword evidence="5" id="KW-1185">Reference proteome</keyword>
<accession>A0ABR8FCQ1</accession>
<dbReference type="InterPro" id="IPR036629">
    <property type="entry name" value="YjbJ_sf"/>
</dbReference>
<dbReference type="InterPro" id="IPR008462">
    <property type="entry name" value="CsbD"/>
</dbReference>
<sequence>MSLEERAKATAKNIEGKAQEAVGNVTGDPKDQAEGQAKQAESQVRHAVEDVKDSVKKNID</sequence>
<evidence type="ECO:0000256" key="2">
    <source>
        <dbReference type="SAM" id="MobiDB-lite"/>
    </source>
</evidence>
<evidence type="ECO:0000259" key="3">
    <source>
        <dbReference type="Pfam" id="PF05532"/>
    </source>
</evidence>
<proteinExistence type="inferred from homology"/>
<feature type="compositionally biased region" description="Basic and acidic residues" evidence="2">
    <location>
        <begin position="1"/>
        <end position="18"/>
    </location>
</feature>
<evidence type="ECO:0000313" key="5">
    <source>
        <dbReference type="Proteomes" id="UP000640531"/>
    </source>
</evidence>
<feature type="domain" description="CsbD-like" evidence="3">
    <location>
        <begin position="5"/>
        <end position="57"/>
    </location>
</feature>
<organism evidence="4 5">
    <name type="scientific">Anabaena lutea FACHB-196</name>
    <dbReference type="NCBI Taxonomy" id="2692881"/>
    <lineage>
        <taxon>Bacteria</taxon>
        <taxon>Bacillati</taxon>
        <taxon>Cyanobacteriota</taxon>
        <taxon>Cyanophyceae</taxon>
        <taxon>Nostocales</taxon>
        <taxon>Nostocaceae</taxon>
        <taxon>Anabaena</taxon>
    </lineage>
</organism>
<dbReference type="EMBL" id="JACJST010000006">
    <property type="protein sequence ID" value="MBD2567995.1"/>
    <property type="molecule type" value="Genomic_DNA"/>
</dbReference>
<dbReference type="RefSeq" id="WP_190713481.1">
    <property type="nucleotide sequence ID" value="NZ_JACJST010000006.1"/>
</dbReference>
<dbReference type="SUPFAM" id="SSF69047">
    <property type="entry name" value="Hypothetical protein YjbJ"/>
    <property type="match status" value="1"/>
</dbReference>
<reference evidence="4 5" key="1">
    <citation type="journal article" date="2020" name="ISME J.">
        <title>Comparative genomics reveals insights into cyanobacterial evolution and habitat adaptation.</title>
        <authorList>
            <person name="Chen M.Y."/>
            <person name="Teng W.K."/>
            <person name="Zhao L."/>
            <person name="Hu C.X."/>
            <person name="Zhou Y.K."/>
            <person name="Han B.P."/>
            <person name="Song L.R."/>
            <person name="Shu W.S."/>
        </authorList>
    </citation>
    <scope>NUCLEOTIDE SEQUENCE [LARGE SCALE GENOMIC DNA]</scope>
    <source>
        <strain evidence="4 5">FACHB-196</strain>
    </source>
</reference>
<name>A0ABR8FCQ1_9NOST</name>
<evidence type="ECO:0000313" key="4">
    <source>
        <dbReference type="EMBL" id="MBD2567995.1"/>
    </source>
</evidence>
<comment type="caution">
    <text evidence="4">The sequence shown here is derived from an EMBL/GenBank/DDBJ whole genome shotgun (WGS) entry which is preliminary data.</text>
</comment>
<gene>
    <name evidence="4" type="ORF">H6G59_08755</name>
</gene>
<dbReference type="Pfam" id="PF05532">
    <property type="entry name" value="CsbD"/>
    <property type="match status" value="1"/>
</dbReference>
<feature type="compositionally biased region" description="Basic and acidic residues" evidence="2">
    <location>
        <begin position="43"/>
        <end position="60"/>
    </location>
</feature>
<dbReference type="Proteomes" id="UP000640531">
    <property type="component" value="Unassembled WGS sequence"/>
</dbReference>
<feature type="region of interest" description="Disordered" evidence="2">
    <location>
        <begin position="1"/>
        <end position="60"/>
    </location>
</feature>